<dbReference type="GO" id="GO:0005694">
    <property type="term" value="C:chromosome"/>
    <property type="evidence" value="ECO:0007669"/>
    <property type="project" value="TreeGrafter"/>
</dbReference>
<name>A0A381WM09_9ZZZZ</name>
<dbReference type="GO" id="GO:0003677">
    <property type="term" value="F:DNA binding"/>
    <property type="evidence" value="ECO:0007669"/>
    <property type="project" value="UniProtKB-KW"/>
</dbReference>
<evidence type="ECO:0000259" key="4">
    <source>
        <dbReference type="SMART" id="SM00470"/>
    </source>
</evidence>
<dbReference type="SMART" id="SM00470">
    <property type="entry name" value="ParB"/>
    <property type="match status" value="1"/>
</dbReference>
<proteinExistence type="inferred from homology"/>
<keyword evidence="2" id="KW-0159">Chromosome partition</keyword>
<dbReference type="InterPro" id="IPR004437">
    <property type="entry name" value="ParB/RepB/Spo0J"/>
</dbReference>
<dbReference type="Gene3D" id="1.10.10.2830">
    <property type="match status" value="1"/>
</dbReference>
<comment type="similarity">
    <text evidence="1">Belongs to the ParB family.</text>
</comment>
<dbReference type="InterPro" id="IPR003115">
    <property type="entry name" value="ParB_N"/>
</dbReference>
<protein>
    <recommendedName>
        <fullName evidence="4">ParB-like N-terminal domain-containing protein</fullName>
    </recommendedName>
</protein>
<evidence type="ECO:0000256" key="2">
    <source>
        <dbReference type="ARBA" id="ARBA00022829"/>
    </source>
</evidence>
<gene>
    <name evidence="5" type="ORF">METZ01_LOCUS106378</name>
</gene>
<dbReference type="InterPro" id="IPR050336">
    <property type="entry name" value="Chromosome_partition/occlusion"/>
</dbReference>
<dbReference type="PANTHER" id="PTHR33375">
    <property type="entry name" value="CHROMOSOME-PARTITIONING PROTEIN PARB-RELATED"/>
    <property type="match status" value="1"/>
</dbReference>
<dbReference type="Pfam" id="PF17762">
    <property type="entry name" value="HTH_ParB"/>
    <property type="match status" value="1"/>
</dbReference>
<dbReference type="InterPro" id="IPR036086">
    <property type="entry name" value="ParB/Sulfiredoxin_sf"/>
</dbReference>
<keyword evidence="3" id="KW-0238">DNA-binding</keyword>
<dbReference type="CDD" id="cd16393">
    <property type="entry name" value="SPO0J_N"/>
    <property type="match status" value="1"/>
</dbReference>
<reference evidence="5" key="1">
    <citation type="submission" date="2018-05" db="EMBL/GenBank/DDBJ databases">
        <authorList>
            <person name="Lanie J.A."/>
            <person name="Ng W.-L."/>
            <person name="Kazmierczak K.M."/>
            <person name="Andrzejewski T.M."/>
            <person name="Davidsen T.M."/>
            <person name="Wayne K.J."/>
            <person name="Tettelin H."/>
            <person name="Glass J.I."/>
            <person name="Rusch D."/>
            <person name="Podicherti R."/>
            <person name="Tsui H.-C.T."/>
            <person name="Winkler M.E."/>
        </authorList>
    </citation>
    <scope>NUCLEOTIDE SEQUENCE</scope>
</reference>
<dbReference type="SUPFAM" id="SSF110849">
    <property type="entry name" value="ParB/Sulfiredoxin"/>
    <property type="match status" value="1"/>
</dbReference>
<evidence type="ECO:0000256" key="3">
    <source>
        <dbReference type="ARBA" id="ARBA00023125"/>
    </source>
</evidence>
<evidence type="ECO:0000313" key="5">
    <source>
        <dbReference type="EMBL" id="SVA53524.1"/>
    </source>
</evidence>
<accession>A0A381WM09</accession>
<dbReference type="Pfam" id="PF23552">
    <property type="entry name" value="ParB_C"/>
    <property type="match status" value="1"/>
</dbReference>
<dbReference type="FunFam" id="1.10.10.2830:FF:000001">
    <property type="entry name" value="Chromosome partitioning protein ParB"/>
    <property type="match status" value="1"/>
</dbReference>
<organism evidence="5">
    <name type="scientific">marine metagenome</name>
    <dbReference type="NCBI Taxonomy" id="408172"/>
    <lineage>
        <taxon>unclassified sequences</taxon>
        <taxon>metagenomes</taxon>
        <taxon>ecological metagenomes</taxon>
    </lineage>
</organism>
<dbReference type="Pfam" id="PF02195">
    <property type="entry name" value="ParB_N"/>
    <property type="match status" value="1"/>
</dbReference>
<dbReference type="InterPro" id="IPR041468">
    <property type="entry name" value="HTH_ParB/Spo0J"/>
</dbReference>
<dbReference type="NCBIfam" id="TIGR00180">
    <property type="entry name" value="parB_part"/>
    <property type="match status" value="1"/>
</dbReference>
<dbReference type="Gene3D" id="3.90.1530.30">
    <property type="match status" value="1"/>
</dbReference>
<dbReference type="EMBL" id="UINC01012232">
    <property type="protein sequence ID" value="SVA53524.1"/>
    <property type="molecule type" value="Genomic_DNA"/>
</dbReference>
<dbReference type="InterPro" id="IPR057240">
    <property type="entry name" value="ParB_dimer_C"/>
</dbReference>
<evidence type="ECO:0000256" key="1">
    <source>
        <dbReference type="ARBA" id="ARBA00006295"/>
    </source>
</evidence>
<dbReference type="PANTHER" id="PTHR33375:SF1">
    <property type="entry name" value="CHROMOSOME-PARTITIONING PROTEIN PARB-RELATED"/>
    <property type="match status" value="1"/>
</dbReference>
<dbReference type="GO" id="GO:0045881">
    <property type="term" value="P:positive regulation of sporulation resulting in formation of a cellular spore"/>
    <property type="evidence" value="ECO:0007669"/>
    <property type="project" value="TreeGrafter"/>
</dbReference>
<sequence length="294" mass="32466">MQEKKKSLGRGLEALLGASEPAQRTLKPDEAIHQLSIEKIGPGPFQPRRTIKEERLKELALSIEGQGIIQPIVVRERAVVDSQTGVRYEIIAGERRWRAAQLANLGAVPAVIRAMSDASAVAIALIENIQRENLNPLEEAGAFQRLIIEYEMTHQEVANAVGRARASITNTLRLLDLSAGVQELLNDAKINMGHARALLSLTDPSMQLEVANLVIDKKLSVRDTENLVRSILEGTKKQKKEKQPEDPDIKRLEDSLTQKLGARVSIKHTKSGKGKLVIAYTNADELQGILDRIH</sequence>
<dbReference type="AlphaFoldDB" id="A0A381WM09"/>
<dbReference type="FunFam" id="3.90.1530.30:FF:000001">
    <property type="entry name" value="Chromosome partitioning protein ParB"/>
    <property type="match status" value="1"/>
</dbReference>
<dbReference type="GO" id="GO:0007059">
    <property type="term" value="P:chromosome segregation"/>
    <property type="evidence" value="ECO:0007669"/>
    <property type="project" value="UniProtKB-KW"/>
</dbReference>
<dbReference type="SUPFAM" id="SSF109709">
    <property type="entry name" value="KorB DNA-binding domain-like"/>
    <property type="match status" value="1"/>
</dbReference>
<feature type="domain" description="ParB-like N-terminal" evidence="4">
    <location>
        <begin position="33"/>
        <end position="129"/>
    </location>
</feature>